<feature type="region of interest" description="Disordered" evidence="1">
    <location>
        <begin position="26"/>
        <end position="50"/>
    </location>
</feature>
<evidence type="ECO:0000313" key="2">
    <source>
        <dbReference type="Proteomes" id="UP000095287"/>
    </source>
</evidence>
<accession>A0A1I7XXA5</accession>
<reference evidence="3" key="1">
    <citation type="submission" date="2016-11" db="UniProtKB">
        <authorList>
            <consortium name="WormBaseParasite"/>
        </authorList>
    </citation>
    <scope>IDENTIFICATION</scope>
</reference>
<keyword evidence="2" id="KW-1185">Reference proteome</keyword>
<dbReference type="WBParaSite" id="L893_g10534.t1">
    <property type="protein sequence ID" value="L893_g10534.t1"/>
    <property type="gene ID" value="L893_g10534"/>
</dbReference>
<evidence type="ECO:0000256" key="1">
    <source>
        <dbReference type="SAM" id="MobiDB-lite"/>
    </source>
</evidence>
<name>A0A1I7XXA5_9BILA</name>
<protein>
    <submittedName>
        <fullName evidence="3">Uncharacterized protein</fullName>
    </submittedName>
</protein>
<dbReference type="Proteomes" id="UP000095287">
    <property type="component" value="Unplaced"/>
</dbReference>
<sequence length="66" mass="7197">MRRLFVQSETRSETNLSTTLPCEAQEPEGAFRGGDVFAPPPRPKNADRLHLGFVGRSGPLECLGAK</sequence>
<dbReference type="AlphaFoldDB" id="A0A1I7XXA5"/>
<evidence type="ECO:0000313" key="3">
    <source>
        <dbReference type="WBParaSite" id="L893_g10534.t1"/>
    </source>
</evidence>
<organism evidence="2 3">
    <name type="scientific">Steinernema glaseri</name>
    <dbReference type="NCBI Taxonomy" id="37863"/>
    <lineage>
        <taxon>Eukaryota</taxon>
        <taxon>Metazoa</taxon>
        <taxon>Ecdysozoa</taxon>
        <taxon>Nematoda</taxon>
        <taxon>Chromadorea</taxon>
        <taxon>Rhabditida</taxon>
        <taxon>Tylenchina</taxon>
        <taxon>Panagrolaimomorpha</taxon>
        <taxon>Strongyloidoidea</taxon>
        <taxon>Steinernematidae</taxon>
        <taxon>Steinernema</taxon>
    </lineage>
</organism>
<proteinExistence type="predicted"/>